<comment type="caution">
    <text evidence="1">The sequence shown here is derived from an EMBL/GenBank/DDBJ whole genome shotgun (WGS) entry which is preliminary data.</text>
</comment>
<proteinExistence type="predicted"/>
<evidence type="ECO:0000313" key="1">
    <source>
        <dbReference type="EMBL" id="KAL0631989.1"/>
    </source>
</evidence>
<protein>
    <submittedName>
        <fullName evidence="1">Uncharacterized protein</fullName>
    </submittedName>
</protein>
<gene>
    <name evidence="1" type="ORF">Q9L58_009140</name>
</gene>
<name>A0ABR3G7R6_9PEZI</name>
<sequence>MANHVHDVDHSHKQLSLIHRAKALPKRSSSSRTLRANLASILPLYRPIPPDGFVYTLVAGDYQPGDVVPLVYDDYFGPGNTPGGEDTTFAMFPGVAGDHQGQEQVVLQEGLLQEGRSSPVDEEEFE</sequence>
<reference evidence="1 2" key="1">
    <citation type="submission" date="2024-02" db="EMBL/GenBank/DDBJ databases">
        <title>Discinaceae phylogenomics.</title>
        <authorList>
            <person name="Dirks A.C."/>
            <person name="James T.Y."/>
        </authorList>
    </citation>
    <scope>NUCLEOTIDE SEQUENCE [LARGE SCALE GENOMIC DNA]</scope>
    <source>
        <strain evidence="1 2">ACD0624</strain>
    </source>
</reference>
<keyword evidence="2" id="KW-1185">Reference proteome</keyword>
<dbReference type="EMBL" id="JBBBZM010000195">
    <property type="protein sequence ID" value="KAL0631989.1"/>
    <property type="molecule type" value="Genomic_DNA"/>
</dbReference>
<accession>A0ABR3G7R6</accession>
<evidence type="ECO:0000313" key="2">
    <source>
        <dbReference type="Proteomes" id="UP001447188"/>
    </source>
</evidence>
<organism evidence="1 2">
    <name type="scientific">Discina gigas</name>
    <dbReference type="NCBI Taxonomy" id="1032678"/>
    <lineage>
        <taxon>Eukaryota</taxon>
        <taxon>Fungi</taxon>
        <taxon>Dikarya</taxon>
        <taxon>Ascomycota</taxon>
        <taxon>Pezizomycotina</taxon>
        <taxon>Pezizomycetes</taxon>
        <taxon>Pezizales</taxon>
        <taxon>Discinaceae</taxon>
        <taxon>Discina</taxon>
    </lineage>
</organism>
<dbReference type="Proteomes" id="UP001447188">
    <property type="component" value="Unassembled WGS sequence"/>
</dbReference>